<dbReference type="AlphaFoldDB" id="A0A2N5S134"/>
<reference evidence="6 7" key="1">
    <citation type="submission" date="2017-11" db="EMBL/GenBank/DDBJ databases">
        <title>De novo assembly and phasing of dikaryotic genomes from two isolates of Puccinia coronata f. sp. avenae, the causal agent of oat crown rust.</title>
        <authorList>
            <person name="Miller M.E."/>
            <person name="Zhang Y."/>
            <person name="Omidvar V."/>
            <person name="Sperschneider J."/>
            <person name="Schwessinger B."/>
            <person name="Raley C."/>
            <person name="Palmer J.M."/>
            <person name="Garnica D."/>
            <person name="Upadhyaya N."/>
            <person name="Rathjen J."/>
            <person name="Taylor J.M."/>
            <person name="Park R.F."/>
            <person name="Dodds P.N."/>
            <person name="Hirsch C.D."/>
            <person name="Kianian S.F."/>
            <person name="Figueroa M."/>
        </authorList>
    </citation>
    <scope>NUCLEOTIDE SEQUENCE [LARGE SCALE GENOMIC DNA]</scope>
    <source>
        <strain evidence="3">12NC29</strain>
        <strain evidence="2">12SD80</strain>
    </source>
</reference>
<protein>
    <submittedName>
        <fullName evidence="2">Uncharacterized protein</fullName>
    </submittedName>
</protein>
<organism evidence="2 7">
    <name type="scientific">Puccinia coronata f. sp. avenae</name>
    <dbReference type="NCBI Taxonomy" id="200324"/>
    <lineage>
        <taxon>Eukaryota</taxon>
        <taxon>Fungi</taxon>
        <taxon>Dikarya</taxon>
        <taxon>Basidiomycota</taxon>
        <taxon>Pucciniomycotina</taxon>
        <taxon>Pucciniomycetes</taxon>
        <taxon>Pucciniales</taxon>
        <taxon>Pucciniaceae</taxon>
        <taxon>Puccinia</taxon>
    </lineage>
</organism>
<proteinExistence type="predicted"/>
<dbReference type="EMBL" id="PGCI01000299">
    <property type="protein sequence ID" value="PLW30435.1"/>
    <property type="molecule type" value="Genomic_DNA"/>
</dbReference>
<dbReference type="Proteomes" id="UP000235392">
    <property type="component" value="Unassembled WGS sequence"/>
</dbReference>
<feature type="region of interest" description="Disordered" evidence="1">
    <location>
        <begin position="1"/>
        <end position="51"/>
    </location>
</feature>
<evidence type="ECO:0000313" key="4">
    <source>
        <dbReference type="EMBL" id="PLW30435.1"/>
    </source>
</evidence>
<sequence>MASVVPRLALSPSGGTHLNTLGLVPSPRRQSHPPTDLKAPPSPDLEASEPFEQDEDNFYSLKIPSPTYRIMFTPRFLIASCDSEDDYSDGISNNSAGDFTFEQGRLPPWSSTAEHVKPVVKCLIDEERRRHDSVRLAWRPILLATPTASTPTLGLDTSSSDALETQSSSWVPCASRLENPAIDSQEMSPLLRRTQSLPGLLSGSSQPREKISDLSTIWNSISVYSSKDKEDEIKRWAADIKFTR</sequence>
<dbReference type="EMBL" id="PGCI01001170">
    <property type="protein sequence ID" value="PLW06971.1"/>
    <property type="molecule type" value="Genomic_DNA"/>
</dbReference>
<dbReference type="Proteomes" id="UP000235388">
    <property type="component" value="Unassembled WGS sequence"/>
</dbReference>
<dbReference type="EMBL" id="PGCJ01001126">
    <property type="protein sequence ID" value="PLW09044.1"/>
    <property type="molecule type" value="Genomic_DNA"/>
</dbReference>
<evidence type="ECO:0000313" key="5">
    <source>
        <dbReference type="EMBL" id="PLW33145.1"/>
    </source>
</evidence>
<gene>
    <name evidence="3" type="ORF">PCANC_23602</name>
    <name evidence="5" type="ORF">PCANC_23840</name>
    <name evidence="4" type="ORF">PCASD_15602</name>
    <name evidence="2" type="ORF">PCASD_24518</name>
</gene>
<evidence type="ECO:0000313" key="2">
    <source>
        <dbReference type="EMBL" id="PLW06971.1"/>
    </source>
</evidence>
<evidence type="ECO:0000313" key="6">
    <source>
        <dbReference type="Proteomes" id="UP000235388"/>
    </source>
</evidence>
<dbReference type="EMBL" id="PGCJ01000306">
    <property type="protein sequence ID" value="PLW33145.1"/>
    <property type="molecule type" value="Genomic_DNA"/>
</dbReference>
<name>A0A2N5S134_9BASI</name>
<accession>A0A2N5S134</accession>
<evidence type="ECO:0000256" key="1">
    <source>
        <dbReference type="SAM" id="MobiDB-lite"/>
    </source>
</evidence>
<comment type="caution">
    <text evidence="2">The sequence shown here is derived from an EMBL/GenBank/DDBJ whole genome shotgun (WGS) entry which is preliminary data.</text>
</comment>
<evidence type="ECO:0000313" key="7">
    <source>
        <dbReference type="Proteomes" id="UP000235392"/>
    </source>
</evidence>
<keyword evidence="6" id="KW-1185">Reference proteome</keyword>
<evidence type="ECO:0000313" key="3">
    <source>
        <dbReference type="EMBL" id="PLW09044.1"/>
    </source>
</evidence>
<dbReference type="OrthoDB" id="2495605at2759"/>